<gene>
    <name evidence="1" type="ORF">EHQ52_15320</name>
</gene>
<comment type="caution">
    <text evidence="1">The sequence shown here is derived from an EMBL/GenBank/DDBJ whole genome shotgun (WGS) entry which is preliminary data.</text>
</comment>
<dbReference type="AlphaFoldDB" id="A0A4R9J631"/>
<dbReference type="Pfam" id="PF10905">
    <property type="entry name" value="DUF2695"/>
    <property type="match status" value="1"/>
</dbReference>
<accession>A0A4R9J631</accession>
<dbReference type="Proteomes" id="UP000297871">
    <property type="component" value="Unassembled WGS sequence"/>
</dbReference>
<dbReference type="InterPro" id="IPR024248">
    <property type="entry name" value="DUF2695"/>
</dbReference>
<organism evidence="1 2">
    <name type="scientific">Leptospira koniambonensis</name>
    <dbReference type="NCBI Taxonomy" id="2484950"/>
    <lineage>
        <taxon>Bacteria</taxon>
        <taxon>Pseudomonadati</taxon>
        <taxon>Spirochaetota</taxon>
        <taxon>Spirochaetia</taxon>
        <taxon>Leptospirales</taxon>
        <taxon>Leptospiraceae</taxon>
        <taxon>Leptospira</taxon>
    </lineage>
</organism>
<name>A0A4R9J631_9LEPT</name>
<reference evidence="1" key="1">
    <citation type="journal article" date="2019" name="PLoS Negl. Trop. Dis.">
        <title>Revisiting the worldwide diversity of Leptospira species in the environment.</title>
        <authorList>
            <person name="Vincent A.T."/>
            <person name="Schiettekatte O."/>
            <person name="Bourhy P."/>
            <person name="Veyrier F.J."/>
            <person name="Picardeau M."/>
        </authorList>
    </citation>
    <scope>NUCLEOTIDE SEQUENCE [LARGE SCALE GENOMIC DNA]</scope>
    <source>
        <strain evidence="1">201800265</strain>
    </source>
</reference>
<evidence type="ECO:0000313" key="1">
    <source>
        <dbReference type="EMBL" id="TGL31650.1"/>
    </source>
</evidence>
<keyword evidence="2" id="KW-1185">Reference proteome</keyword>
<proteinExistence type="predicted"/>
<protein>
    <submittedName>
        <fullName evidence="1">DUF2695 domain-containing protein</fullName>
    </submittedName>
</protein>
<sequence length="41" mass="4677">MKRTKIYLEEKFSKSKVKSIIIALQDRGGFCDCEVLANVTL</sequence>
<evidence type="ECO:0000313" key="2">
    <source>
        <dbReference type="Proteomes" id="UP000297871"/>
    </source>
</evidence>
<dbReference type="EMBL" id="RQFY01000007">
    <property type="protein sequence ID" value="TGL31650.1"/>
    <property type="molecule type" value="Genomic_DNA"/>
</dbReference>